<accession>A0A9E3H616</accession>
<reference evidence="1" key="1">
    <citation type="submission" date="2021-05" db="EMBL/GenBank/DDBJ databases">
        <authorList>
            <person name="Pietrasiak N."/>
            <person name="Ward R."/>
            <person name="Stajich J.E."/>
            <person name="Kurbessoian T."/>
        </authorList>
    </citation>
    <scope>NUCLEOTIDE SEQUENCE</scope>
    <source>
        <strain evidence="1">HA4357-MV3</strain>
    </source>
</reference>
<organism evidence="1 2">
    <name type="scientific">Pelatocladus maniniholoensis HA4357-MV3</name>
    <dbReference type="NCBI Taxonomy" id="1117104"/>
    <lineage>
        <taxon>Bacteria</taxon>
        <taxon>Bacillati</taxon>
        <taxon>Cyanobacteriota</taxon>
        <taxon>Cyanophyceae</taxon>
        <taxon>Nostocales</taxon>
        <taxon>Nostocaceae</taxon>
        <taxon>Pelatocladus</taxon>
    </lineage>
</organism>
<evidence type="ECO:0000313" key="2">
    <source>
        <dbReference type="Proteomes" id="UP000813215"/>
    </source>
</evidence>
<sequence>MAKVLDVELYVVGAQVQVEDFLRMSAFCEGIQLVDEYEAIELASV</sequence>
<gene>
    <name evidence="1" type="ORF">KME28_05745</name>
</gene>
<comment type="caution">
    <text evidence="1">The sequence shown here is derived from an EMBL/GenBank/DDBJ whole genome shotgun (WGS) entry which is preliminary data.</text>
</comment>
<name>A0A9E3H616_9NOST</name>
<dbReference type="Proteomes" id="UP000813215">
    <property type="component" value="Unassembled WGS sequence"/>
</dbReference>
<protein>
    <submittedName>
        <fullName evidence="1">Uncharacterized protein</fullName>
    </submittedName>
</protein>
<dbReference type="AlphaFoldDB" id="A0A9E3H616"/>
<evidence type="ECO:0000313" key="1">
    <source>
        <dbReference type="EMBL" id="MBW4431236.1"/>
    </source>
</evidence>
<dbReference type="EMBL" id="JAHHHW010000058">
    <property type="protein sequence ID" value="MBW4431236.1"/>
    <property type="molecule type" value="Genomic_DNA"/>
</dbReference>
<proteinExistence type="predicted"/>
<reference evidence="1" key="2">
    <citation type="journal article" date="2022" name="Microbiol. Resour. Announc.">
        <title>Metagenome Sequencing to Explore Phylogenomics of Terrestrial Cyanobacteria.</title>
        <authorList>
            <person name="Ward R.D."/>
            <person name="Stajich J.E."/>
            <person name="Johansen J.R."/>
            <person name="Huntemann M."/>
            <person name="Clum A."/>
            <person name="Foster B."/>
            <person name="Foster B."/>
            <person name="Roux S."/>
            <person name="Palaniappan K."/>
            <person name="Varghese N."/>
            <person name="Mukherjee S."/>
            <person name="Reddy T.B.K."/>
            <person name="Daum C."/>
            <person name="Copeland A."/>
            <person name="Chen I.A."/>
            <person name="Ivanova N.N."/>
            <person name="Kyrpides N.C."/>
            <person name="Shapiro N."/>
            <person name="Eloe-Fadrosh E.A."/>
            <person name="Pietrasiak N."/>
        </authorList>
    </citation>
    <scope>NUCLEOTIDE SEQUENCE</scope>
    <source>
        <strain evidence="1">HA4357-MV3</strain>
    </source>
</reference>